<feature type="region of interest" description="Disordered" evidence="1">
    <location>
        <begin position="80"/>
        <end position="107"/>
    </location>
</feature>
<evidence type="ECO:0000256" key="1">
    <source>
        <dbReference type="SAM" id="MobiDB-lite"/>
    </source>
</evidence>
<comment type="caution">
    <text evidence="2">The sequence shown here is derived from an EMBL/GenBank/DDBJ whole genome shotgun (WGS) entry which is preliminary data.</text>
</comment>
<dbReference type="AlphaFoldDB" id="A0A7J7T9Q0"/>
<dbReference type="EMBL" id="JACAGB010000030">
    <property type="protein sequence ID" value="KAF6297372.1"/>
    <property type="molecule type" value="Genomic_DNA"/>
</dbReference>
<evidence type="ECO:0000313" key="2">
    <source>
        <dbReference type="EMBL" id="KAF6297372.1"/>
    </source>
</evidence>
<feature type="region of interest" description="Disordered" evidence="1">
    <location>
        <begin position="1"/>
        <end position="26"/>
    </location>
</feature>
<protein>
    <submittedName>
        <fullName evidence="2">Uncharacterized protein</fullName>
    </submittedName>
</protein>
<sequence>MKRSRSVLSVDERPAETPEPSHRNMLGADLLRCPRRRRLSTGPGLGWEDPELWNPGVPVLPRPTMLPLLIPPRISITRADRAPPHSELGQAAEQASEQPAVHLHLPF</sequence>
<accession>A0A7J7T9Q0</accession>
<reference evidence="2 3" key="1">
    <citation type="journal article" date="2020" name="Nature">
        <title>Six reference-quality genomes reveal evolution of bat adaptations.</title>
        <authorList>
            <person name="Jebb D."/>
            <person name="Huang Z."/>
            <person name="Pippel M."/>
            <person name="Hughes G.M."/>
            <person name="Lavrichenko K."/>
            <person name="Devanna P."/>
            <person name="Winkler S."/>
            <person name="Jermiin L.S."/>
            <person name="Skirmuntt E.C."/>
            <person name="Katzourakis A."/>
            <person name="Burkitt-Gray L."/>
            <person name="Ray D.A."/>
            <person name="Sullivan K.A.M."/>
            <person name="Roscito J.G."/>
            <person name="Kirilenko B.M."/>
            <person name="Davalos L.M."/>
            <person name="Corthals A.P."/>
            <person name="Power M.L."/>
            <person name="Jones G."/>
            <person name="Ransome R.D."/>
            <person name="Dechmann D.K.N."/>
            <person name="Locatelli A.G."/>
            <person name="Puechmaille S.J."/>
            <person name="Fedrigo O."/>
            <person name="Jarvis E.D."/>
            <person name="Hiller M."/>
            <person name="Vernes S.C."/>
            <person name="Myers E.W."/>
            <person name="Teeling E.C."/>
        </authorList>
    </citation>
    <scope>NUCLEOTIDE SEQUENCE [LARGE SCALE GENOMIC DNA]</scope>
    <source>
        <strain evidence="2">MPipKuh1</strain>
        <tissue evidence="2">Flight muscle</tissue>
    </source>
</reference>
<name>A0A7J7T9Q0_PIPKU</name>
<dbReference type="Proteomes" id="UP000558488">
    <property type="component" value="Unassembled WGS sequence"/>
</dbReference>
<gene>
    <name evidence="2" type="ORF">mPipKuh1_000130</name>
</gene>
<evidence type="ECO:0000313" key="3">
    <source>
        <dbReference type="Proteomes" id="UP000558488"/>
    </source>
</evidence>
<organism evidence="2 3">
    <name type="scientific">Pipistrellus kuhlii</name>
    <name type="common">Kuhl's pipistrelle</name>
    <dbReference type="NCBI Taxonomy" id="59472"/>
    <lineage>
        <taxon>Eukaryota</taxon>
        <taxon>Metazoa</taxon>
        <taxon>Chordata</taxon>
        <taxon>Craniata</taxon>
        <taxon>Vertebrata</taxon>
        <taxon>Euteleostomi</taxon>
        <taxon>Mammalia</taxon>
        <taxon>Eutheria</taxon>
        <taxon>Laurasiatheria</taxon>
        <taxon>Chiroptera</taxon>
        <taxon>Yangochiroptera</taxon>
        <taxon>Vespertilionidae</taxon>
        <taxon>Pipistrellus</taxon>
    </lineage>
</organism>
<feature type="compositionally biased region" description="Basic and acidic residues" evidence="1">
    <location>
        <begin position="10"/>
        <end position="22"/>
    </location>
</feature>
<proteinExistence type="predicted"/>
<keyword evidence="3" id="KW-1185">Reference proteome</keyword>